<evidence type="ECO:0000256" key="7">
    <source>
        <dbReference type="ARBA" id="ARBA00023065"/>
    </source>
</evidence>
<protein>
    <submittedName>
        <fullName evidence="15">Outer membrane receptor proteins, mostly Fe transport</fullName>
    </submittedName>
</protein>
<reference evidence="16" key="1">
    <citation type="submission" date="2016-10" db="EMBL/GenBank/DDBJ databases">
        <authorList>
            <person name="Varghese N."/>
            <person name="Submissions S."/>
        </authorList>
    </citation>
    <scope>NUCLEOTIDE SEQUENCE [LARGE SCALE GENOMIC DNA]</scope>
    <source>
        <strain evidence="16">BP1-148</strain>
    </source>
</reference>
<comment type="similarity">
    <text evidence="11 12">Belongs to the TonB-dependent receptor family.</text>
</comment>
<accession>A0A1G8A5C2</accession>
<organism evidence="15 16">
    <name type="scientific">Prevotella communis</name>
    <dbReference type="NCBI Taxonomy" id="2913614"/>
    <lineage>
        <taxon>Bacteria</taxon>
        <taxon>Pseudomonadati</taxon>
        <taxon>Bacteroidota</taxon>
        <taxon>Bacteroidia</taxon>
        <taxon>Bacteroidales</taxon>
        <taxon>Prevotellaceae</taxon>
        <taxon>Prevotella</taxon>
    </lineage>
</organism>
<dbReference type="PANTHER" id="PTHR32552:SF81">
    <property type="entry name" value="TONB-DEPENDENT OUTER MEMBRANE RECEPTOR"/>
    <property type="match status" value="1"/>
</dbReference>
<keyword evidence="10 11" id="KW-0998">Cell outer membrane</keyword>
<dbReference type="InterPro" id="IPR039426">
    <property type="entry name" value="TonB-dep_rcpt-like"/>
</dbReference>
<dbReference type="Pfam" id="PF07715">
    <property type="entry name" value="Plug"/>
    <property type="match status" value="1"/>
</dbReference>
<keyword evidence="15" id="KW-0675">Receptor</keyword>
<feature type="domain" description="TonB-dependent receptor-like beta-barrel" evidence="13">
    <location>
        <begin position="269"/>
        <end position="758"/>
    </location>
</feature>
<evidence type="ECO:0000256" key="8">
    <source>
        <dbReference type="ARBA" id="ARBA00023077"/>
    </source>
</evidence>
<dbReference type="STRING" id="645274.SAMN04487901_11852"/>
<evidence type="ECO:0000313" key="16">
    <source>
        <dbReference type="Proteomes" id="UP000198779"/>
    </source>
</evidence>
<dbReference type="InterPro" id="IPR012910">
    <property type="entry name" value="Plug_dom"/>
</dbReference>
<keyword evidence="7" id="KW-0406">Ion transport</keyword>
<evidence type="ECO:0000256" key="3">
    <source>
        <dbReference type="ARBA" id="ARBA00022452"/>
    </source>
</evidence>
<dbReference type="AlphaFoldDB" id="A0A1G8A5C2"/>
<dbReference type="SUPFAM" id="SSF56935">
    <property type="entry name" value="Porins"/>
    <property type="match status" value="1"/>
</dbReference>
<dbReference type="Gene3D" id="2.40.170.20">
    <property type="entry name" value="TonB-dependent receptor, beta-barrel domain"/>
    <property type="match status" value="1"/>
</dbReference>
<dbReference type="PANTHER" id="PTHR32552">
    <property type="entry name" value="FERRICHROME IRON RECEPTOR-RELATED"/>
    <property type="match status" value="1"/>
</dbReference>
<evidence type="ECO:0000256" key="5">
    <source>
        <dbReference type="ARBA" id="ARBA00022692"/>
    </source>
</evidence>
<dbReference type="InterPro" id="IPR036942">
    <property type="entry name" value="Beta-barrel_TonB_sf"/>
</dbReference>
<sequence>MQRSPYLCIQFFMVYFLRMKKIVITSLCLLSATMVVADNVKEASFESVNDTSRVIDLDEVVVVAQPKEGLFLRQQPMSSSAFGMQDMQTLQVKSLGQLSDYIPSFVMPQYGSRLTSSMYIRGIGSRLNNSAVGIYYDYIPLMSKSAFNTHFYQLDRVDVLRGPQGTLYGGNSEGGIVRIYSKNPMNYQGTDVNLGLGMGLGQGRKAEVAHYHRPCDKFAFMVAGFYNSEDGFFHNTNLNESNDKIDEAGAKVRLMWKPSSRLTFDLTSDYQFTIQNGFPYGAYDADKDETADPSTTFMNTYRRQMVNTGLTVSYDLNGYLLTSTTSHQYLWDRMKMDQDYVPTDYLSLQQTQKMNAVTEEIVFRSKNASRWQHATGVFGSYQWFHIDAPVGFGQGMTDMLNAMMQRVLPATHQMTFDNFRVPGDFRTPQMNAAVFHESNLHLSDRLMATLGLRFEHHQIKNDYLTSALADITMTMTIPGRPAPMVMNIPYESTFESSLKKTSNQLLPKFGLTYRLCEDGSNVYAVVSKGYLAGGYNFQGFSDIFQMEMRSLGANFPRDGKVQHTADDQAQKDQQISYDAETTWNYEAGAHLNLFDHKVKADVALFYTQIRNQQISRMSADYGFGRIIDNAGKSYSCGVETALRGQAFDNHLMWGATYSFTHAKFKEYDDYDNAHNLISYKDKYVPFIPQHQFSVNGDYRFDVEDDILSSITLGFNVKGQGKTYWEANNDMYQKFYATLGAHLMFRLNQVEVDFWGRNLTNTNYHTFLVNSQMTNQSFAHQGNPLHAGVDLRMHF</sequence>
<keyword evidence="5 11" id="KW-0812">Transmembrane</keyword>
<evidence type="ECO:0000259" key="14">
    <source>
        <dbReference type="Pfam" id="PF07715"/>
    </source>
</evidence>
<keyword evidence="4" id="KW-0410">Iron transport</keyword>
<feature type="domain" description="TonB-dependent receptor plug" evidence="14">
    <location>
        <begin position="73"/>
        <end position="176"/>
    </location>
</feature>
<keyword evidence="8 12" id="KW-0798">TonB box</keyword>
<evidence type="ECO:0000256" key="12">
    <source>
        <dbReference type="RuleBase" id="RU003357"/>
    </source>
</evidence>
<evidence type="ECO:0000256" key="1">
    <source>
        <dbReference type="ARBA" id="ARBA00004571"/>
    </source>
</evidence>
<dbReference type="EMBL" id="FNCQ01000018">
    <property type="protein sequence ID" value="SDH16152.1"/>
    <property type="molecule type" value="Genomic_DNA"/>
</dbReference>
<evidence type="ECO:0000256" key="6">
    <source>
        <dbReference type="ARBA" id="ARBA00023004"/>
    </source>
</evidence>
<dbReference type="Pfam" id="PF00593">
    <property type="entry name" value="TonB_dep_Rec_b-barrel"/>
    <property type="match status" value="1"/>
</dbReference>
<gene>
    <name evidence="15" type="ORF">SAMN04487901_11852</name>
</gene>
<keyword evidence="16" id="KW-1185">Reference proteome</keyword>
<evidence type="ECO:0000313" key="15">
    <source>
        <dbReference type="EMBL" id="SDH16152.1"/>
    </source>
</evidence>
<evidence type="ECO:0000256" key="11">
    <source>
        <dbReference type="PROSITE-ProRule" id="PRU01360"/>
    </source>
</evidence>
<keyword evidence="3 11" id="KW-1134">Transmembrane beta strand</keyword>
<evidence type="ECO:0000259" key="13">
    <source>
        <dbReference type="Pfam" id="PF00593"/>
    </source>
</evidence>
<dbReference type="GO" id="GO:0009279">
    <property type="term" value="C:cell outer membrane"/>
    <property type="evidence" value="ECO:0007669"/>
    <property type="project" value="UniProtKB-SubCell"/>
</dbReference>
<dbReference type="PROSITE" id="PS52016">
    <property type="entry name" value="TONB_DEPENDENT_REC_3"/>
    <property type="match status" value="1"/>
</dbReference>
<dbReference type="Proteomes" id="UP000198779">
    <property type="component" value="Unassembled WGS sequence"/>
</dbReference>
<dbReference type="InterPro" id="IPR000531">
    <property type="entry name" value="Beta-barrel_TonB"/>
</dbReference>
<keyword evidence="9 11" id="KW-0472">Membrane</keyword>
<evidence type="ECO:0000256" key="4">
    <source>
        <dbReference type="ARBA" id="ARBA00022496"/>
    </source>
</evidence>
<proteinExistence type="inferred from homology"/>
<comment type="subcellular location">
    <subcellularLocation>
        <location evidence="1 11">Cell outer membrane</location>
        <topology evidence="1 11">Multi-pass membrane protein</topology>
    </subcellularLocation>
</comment>
<dbReference type="GO" id="GO:0006826">
    <property type="term" value="P:iron ion transport"/>
    <property type="evidence" value="ECO:0007669"/>
    <property type="project" value="UniProtKB-KW"/>
</dbReference>
<keyword evidence="6" id="KW-0408">Iron</keyword>
<evidence type="ECO:0000256" key="2">
    <source>
        <dbReference type="ARBA" id="ARBA00022448"/>
    </source>
</evidence>
<keyword evidence="2 11" id="KW-0813">Transport</keyword>
<evidence type="ECO:0000256" key="10">
    <source>
        <dbReference type="ARBA" id="ARBA00023237"/>
    </source>
</evidence>
<name>A0A1G8A5C2_9BACT</name>
<evidence type="ECO:0000256" key="9">
    <source>
        <dbReference type="ARBA" id="ARBA00023136"/>
    </source>
</evidence>